<feature type="domain" description="Enoyl reductase (ER)" evidence="8">
    <location>
        <begin position="13"/>
        <end position="341"/>
    </location>
</feature>
<keyword evidence="3 7" id="KW-0862">Zinc</keyword>
<dbReference type="EMBL" id="BAAAYK010000038">
    <property type="protein sequence ID" value="GAA3356529.1"/>
    <property type="molecule type" value="Genomic_DNA"/>
</dbReference>
<accession>A0ABP6RQ45</accession>
<keyword evidence="10" id="KW-1185">Reference proteome</keyword>
<evidence type="ECO:0000256" key="3">
    <source>
        <dbReference type="ARBA" id="ARBA00022833"/>
    </source>
</evidence>
<dbReference type="PANTHER" id="PTHR42683">
    <property type="entry name" value="ALDEHYDE REDUCTASE"/>
    <property type="match status" value="1"/>
</dbReference>
<gene>
    <name evidence="9" type="ORF">GCM10020366_20910</name>
</gene>
<dbReference type="InterPro" id="IPR036291">
    <property type="entry name" value="NAD(P)-bd_dom_sf"/>
</dbReference>
<dbReference type="SMART" id="SM00829">
    <property type="entry name" value="PKS_ER"/>
    <property type="match status" value="1"/>
</dbReference>
<proteinExistence type="inferred from homology"/>
<evidence type="ECO:0000256" key="5">
    <source>
        <dbReference type="ARBA" id="ARBA00024074"/>
    </source>
</evidence>
<dbReference type="InterPro" id="IPR020843">
    <property type="entry name" value="ER"/>
</dbReference>
<comment type="catalytic activity">
    <reaction evidence="6">
        <text>a primary alcohol + NADP(+) = an aldehyde + NADPH + H(+)</text>
        <dbReference type="Rhea" id="RHEA:15937"/>
        <dbReference type="ChEBI" id="CHEBI:15378"/>
        <dbReference type="ChEBI" id="CHEBI:15734"/>
        <dbReference type="ChEBI" id="CHEBI:17478"/>
        <dbReference type="ChEBI" id="CHEBI:57783"/>
        <dbReference type="ChEBI" id="CHEBI:58349"/>
        <dbReference type="EC" id="1.1.1.2"/>
    </reaction>
</comment>
<dbReference type="Pfam" id="PF00107">
    <property type="entry name" value="ADH_zinc_N"/>
    <property type="match status" value="1"/>
</dbReference>
<dbReference type="SUPFAM" id="SSF50129">
    <property type="entry name" value="GroES-like"/>
    <property type="match status" value="1"/>
</dbReference>
<dbReference type="PROSITE" id="PS00059">
    <property type="entry name" value="ADH_ZINC"/>
    <property type="match status" value="1"/>
</dbReference>
<evidence type="ECO:0000256" key="7">
    <source>
        <dbReference type="RuleBase" id="RU361277"/>
    </source>
</evidence>
<reference evidence="10" key="1">
    <citation type="journal article" date="2019" name="Int. J. Syst. Evol. Microbiol.">
        <title>The Global Catalogue of Microorganisms (GCM) 10K type strain sequencing project: providing services to taxonomists for standard genome sequencing and annotation.</title>
        <authorList>
            <consortium name="The Broad Institute Genomics Platform"/>
            <consortium name="The Broad Institute Genome Sequencing Center for Infectious Disease"/>
            <person name="Wu L."/>
            <person name="Ma J."/>
        </authorList>
    </citation>
    <scope>NUCLEOTIDE SEQUENCE [LARGE SCALE GENOMIC DNA]</scope>
    <source>
        <strain evidence="10">JCM 9687</strain>
    </source>
</reference>
<evidence type="ECO:0000256" key="4">
    <source>
        <dbReference type="ARBA" id="ARBA00023002"/>
    </source>
</evidence>
<evidence type="ECO:0000256" key="1">
    <source>
        <dbReference type="ARBA" id="ARBA00001947"/>
    </source>
</evidence>
<organism evidence="9 10">
    <name type="scientific">Saccharopolyspora gregorii</name>
    <dbReference type="NCBI Taxonomy" id="33914"/>
    <lineage>
        <taxon>Bacteria</taxon>
        <taxon>Bacillati</taxon>
        <taxon>Actinomycetota</taxon>
        <taxon>Actinomycetes</taxon>
        <taxon>Pseudonocardiales</taxon>
        <taxon>Pseudonocardiaceae</taxon>
        <taxon>Saccharopolyspora</taxon>
    </lineage>
</organism>
<dbReference type="InterPro" id="IPR002328">
    <property type="entry name" value="ADH_Zn_CS"/>
</dbReference>
<evidence type="ECO:0000313" key="10">
    <source>
        <dbReference type="Proteomes" id="UP001500483"/>
    </source>
</evidence>
<dbReference type="Gene3D" id="3.90.180.10">
    <property type="entry name" value="Medium-chain alcohol dehydrogenases, catalytic domain"/>
    <property type="match status" value="1"/>
</dbReference>
<dbReference type="InterPro" id="IPR011032">
    <property type="entry name" value="GroES-like_sf"/>
</dbReference>
<dbReference type="Proteomes" id="UP001500483">
    <property type="component" value="Unassembled WGS sequence"/>
</dbReference>
<evidence type="ECO:0000259" key="8">
    <source>
        <dbReference type="SMART" id="SM00829"/>
    </source>
</evidence>
<evidence type="ECO:0000313" key="9">
    <source>
        <dbReference type="EMBL" id="GAA3356529.1"/>
    </source>
</evidence>
<comment type="cofactor">
    <cofactor evidence="1 7">
        <name>Zn(2+)</name>
        <dbReference type="ChEBI" id="CHEBI:29105"/>
    </cofactor>
</comment>
<keyword evidence="2 7" id="KW-0479">Metal-binding</keyword>
<dbReference type="Pfam" id="PF08240">
    <property type="entry name" value="ADH_N"/>
    <property type="match status" value="1"/>
</dbReference>
<dbReference type="EC" id="1.1.1.2" evidence="5"/>
<evidence type="ECO:0000256" key="2">
    <source>
        <dbReference type="ARBA" id="ARBA00022723"/>
    </source>
</evidence>
<dbReference type="SUPFAM" id="SSF51735">
    <property type="entry name" value="NAD(P)-binding Rossmann-fold domains"/>
    <property type="match status" value="1"/>
</dbReference>
<comment type="caution">
    <text evidence="9">The sequence shown here is derived from an EMBL/GenBank/DDBJ whole genome shotgun (WGS) entry which is preliminary data.</text>
</comment>
<dbReference type="InterPro" id="IPR047109">
    <property type="entry name" value="CAD-like"/>
</dbReference>
<name>A0ABP6RQ45_9PSEU</name>
<dbReference type="InterPro" id="IPR013149">
    <property type="entry name" value="ADH-like_C"/>
</dbReference>
<dbReference type="CDD" id="cd05283">
    <property type="entry name" value="CAD1"/>
    <property type="match status" value="1"/>
</dbReference>
<keyword evidence="4" id="KW-0560">Oxidoreductase</keyword>
<sequence>MAPTPAMAAPSAGAPLERTVIDRRDLRPDDVLIDIAYAGICHSDLHQAAEEWGSAIFPMVPGHEIAGTVAAVGSDVTAHRVGDRVGVGCMVDSCGECEPCRAGTEQFCVRGNVQTYNGVGFDGENTYGGYSKQVVVKDSFVCRIPEGIGLDVAAPLLCAGITTYSPLNQWHAGPGKKVAVVGLGGLGHMGVKIAAAMGAEVTVLSQSLKKKEDGLRLGASDYHATSDEATFDVLKGRFDLILNTVSAEIPVDAYLSLLRPGGAMVNVGAPGTPLSYNAFSLIAGNKSLAGSMIGGIPETQEMLDFCAEHGIGAEVEVIAADQVNEAYERVRASDVRYRFVIDTATL</sequence>
<comment type="similarity">
    <text evidence="7">Belongs to the zinc-containing alcohol dehydrogenase family.</text>
</comment>
<evidence type="ECO:0000256" key="6">
    <source>
        <dbReference type="ARBA" id="ARBA00048262"/>
    </source>
</evidence>
<dbReference type="InterPro" id="IPR013154">
    <property type="entry name" value="ADH-like_N"/>
</dbReference>
<protein>
    <recommendedName>
        <fullName evidence="5">alcohol dehydrogenase (NADP(+))</fullName>
        <ecNumber evidence="5">1.1.1.2</ecNumber>
    </recommendedName>
</protein>
<dbReference type="Gene3D" id="3.40.50.720">
    <property type="entry name" value="NAD(P)-binding Rossmann-like Domain"/>
    <property type="match status" value="1"/>
</dbReference>